<dbReference type="SUPFAM" id="SSF53597">
    <property type="entry name" value="Dihydrofolate reductase-like"/>
    <property type="match status" value="1"/>
</dbReference>
<comment type="caution">
    <text evidence="18">The sequence shown here is derived from an EMBL/GenBank/DDBJ whole genome shotgun (WGS) entry which is preliminary data.</text>
</comment>
<feature type="binding site" evidence="16">
    <location>
        <position position="61"/>
    </location>
    <ligand>
        <name>Zn(2+)</name>
        <dbReference type="ChEBI" id="CHEBI:29105"/>
        <note>catalytic</note>
    </ligand>
</feature>
<dbReference type="STRING" id="314278.NB231_10103"/>
<dbReference type="NCBIfam" id="TIGR00227">
    <property type="entry name" value="ribD_Cterm"/>
    <property type="match status" value="1"/>
</dbReference>
<feature type="active site" description="Proton donor" evidence="14">
    <location>
        <position position="63"/>
    </location>
</feature>
<accession>A4BNJ8</accession>
<protein>
    <recommendedName>
        <fullName evidence="13">Riboflavin biosynthesis protein RibD</fullName>
    </recommendedName>
    <domain>
        <recommendedName>
            <fullName evidence="13">Diaminohydroxyphosphoribosylaminopyrimidine deaminase</fullName>
            <shortName evidence="13">DRAP deaminase</shortName>
            <ecNumber evidence="13">3.5.4.26</ecNumber>
        </recommendedName>
        <alternativeName>
            <fullName evidence="13">Riboflavin-specific deaminase</fullName>
        </alternativeName>
    </domain>
    <domain>
        <recommendedName>
            <fullName evidence="13">5-amino-6-(5-phosphoribosylamino)uracil reductase</fullName>
            <ecNumber evidence="13">1.1.1.193</ecNumber>
        </recommendedName>
        <alternativeName>
            <fullName evidence="13">HTP reductase</fullName>
        </alternativeName>
    </domain>
</protein>
<evidence type="ECO:0000256" key="13">
    <source>
        <dbReference type="PIRNR" id="PIRNR006769"/>
    </source>
</evidence>
<dbReference type="Proteomes" id="UP000003374">
    <property type="component" value="Unassembled WGS sequence"/>
</dbReference>
<dbReference type="InterPro" id="IPR011549">
    <property type="entry name" value="RibD_C"/>
</dbReference>
<feature type="binding site" evidence="15">
    <location>
        <position position="165"/>
    </location>
    <ligand>
        <name>NADP(+)</name>
        <dbReference type="ChEBI" id="CHEBI:58349"/>
    </ligand>
</feature>
<dbReference type="eggNOG" id="COG0117">
    <property type="taxonomic scope" value="Bacteria"/>
</dbReference>
<dbReference type="NCBIfam" id="TIGR00326">
    <property type="entry name" value="eubact_ribD"/>
    <property type="match status" value="1"/>
</dbReference>
<comment type="pathway">
    <text evidence="2 13">Cofactor biosynthesis; riboflavin biosynthesis; 5-amino-6-(D-ribitylamino)uracil from GTP: step 2/4.</text>
</comment>
<comment type="catalytic activity">
    <reaction evidence="13">
        <text>2,5-diamino-6-hydroxy-4-(5-phosphoribosylamino)-pyrimidine + H2O + H(+) = 5-amino-6-(5-phospho-D-ribosylamino)uracil + NH4(+)</text>
        <dbReference type="Rhea" id="RHEA:21868"/>
        <dbReference type="ChEBI" id="CHEBI:15377"/>
        <dbReference type="ChEBI" id="CHEBI:15378"/>
        <dbReference type="ChEBI" id="CHEBI:28938"/>
        <dbReference type="ChEBI" id="CHEBI:58453"/>
        <dbReference type="ChEBI" id="CHEBI:58614"/>
        <dbReference type="EC" id="3.5.4.26"/>
    </reaction>
</comment>
<name>A4BNJ8_9GAMM</name>
<dbReference type="HOGENOM" id="CLU_036590_1_2_6"/>
<dbReference type="PROSITE" id="PS00903">
    <property type="entry name" value="CYT_DCMP_DEAMINASES_1"/>
    <property type="match status" value="1"/>
</dbReference>
<evidence type="ECO:0000256" key="14">
    <source>
        <dbReference type="PIRSR" id="PIRSR006769-1"/>
    </source>
</evidence>
<dbReference type="InterPro" id="IPR024072">
    <property type="entry name" value="DHFR-like_dom_sf"/>
</dbReference>
<dbReference type="InterPro" id="IPR002125">
    <property type="entry name" value="CMP_dCMP_dom"/>
</dbReference>
<dbReference type="EC" id="1.1.1.193" evidence="13"/>
<dbReference type="FunFam" id="3.40.140.10:FF:000025">
    <property type="entry name" value="Riboflavin biosynthesis protein RibD"/>
    <property type="match status" value="1"/>
</dbReference>
<dbReference type="SUPFAM" id="SSF53927">
    <property type="entry name" value="Cytidine deaminase-like"/>
    <property type="match status" value="1"/>
</dbReference>
<dbReference type="CDD" id="cd01284">
    <property type="entry name" value="Riboflavin_deaminase-reductase"/>
    <property type="match status" value="1"/>
</dbReference>
<dbReference type="GO" id="GO:0009231">
    <property type="term" value="P:riboflavin biosynthetic process"/>
    <property type="evidence" value="ECO:0007669"/>
    <property type="project" value="UniProtKB-UniPathway"/>
</dbReference>
<feature type="binding site" evidence="15">
    <location>
        <position position="236"/>
    </location>
    <ligand>
        <name>NADP(+)</name>
        <dbReference type="ChEBI" id="CHEBI:58349"/>
    </ligand>
</feature>
<evidence type="ECO:0000256" key="9">
    <source>
        <dbReference type="ARBA" id="ARBA00022833"/>
    </source>
</evidence>
<dbReference type="GO" id="GO:0008835">
    <property type="term" value="F:diaminohydroxyphosphoribosylaminopyrimidine deaminase activity"/>
    <property type="evidence" value="ECO:0007669"/>
    <property type="project" value="UniProtKB-EC"/>
</dbReference>
<dbReference type="GO" id="GO:0050661">
    <property type="term" value="F:NADP binding"/>
    <property type="evidence" value="ECO:0007669"/>
    <property type="project" value="InterPro"/>
</dbReference>
<keyword evidence="6 13" id="KW-0686">Riboflavin biosynthesis</keyword>
<feature type="binding site" evidence="16">
    <location>
        <position position="86"/>
    </location>
    <ligand>
        <name>Zn(2+)</name>
        <dbReference type="ChEBI" id="CHEBI:29105"/>
        <note>catalytic</note>
    </ligand>
</feature>
<comment type="cofactor">
    <cofactor evidence="13 16">
        <name>Zn(2+)</name>
        <dbReference type="ChEBI" id="CHEBI:29105"/>
    </cofactor>
    <text evidence="13 16">Binds 1 zinc ion.</text>
</comment>
<feature type="binding site" evidence="15">
    <location>
        <position position="179"/>
    </location>
    <ligand>
        <name>substrate</name>
    </ligand>
</feature>
<dbReference type="InterPro" id="IPR050765">
    <property type="entry name" value="Riboflavin_Biosynth_HTPR"/>
</dbReference>
<proteinExistence type="inferred from homology"/>
<comment type="catalytic activity">
    <reaction evidence="13">
        <text>5-amino-6-(5-phospho-D-ribitylamino)uracil + NADP(+) = 5-amino-6-(5-phospho-D-ribosylamino)uracil + NADPH + H(+)</text>
        <dbReference type="Rhea" id="RHEA:17845"/>
        <dbReference type="ChEBI" id="CHEBI:15378"/>
        <dbReference type="ChEBI" id="CHEBI:57783"/>
        <dbReference type="ChEBI" id="CHEBI:58349"/>
        <dbReference type="ChEBI" id="CHEBI:58421"/>
        <dbReference type="ChEBI" id="CHEBI:58453"/>
        <dbReference type="EC" id="1.1.1.193"/>
    </reaction>
</comment>
<evidence type="ECO:0000256" key="1">
    <source>
        <dbReference type="ARBA" id="ARBA00002151"/>
    </source>
</evidence>
<keyword evidence="9 13" id="KW-0862">Zinc</keyword>
<dbReference type="EMBL" id="AAOF01000002">
    <property type="protein sequence ID" value="EAR22797.1"/>
    <property type="molecule type" value="Genomic_DNA"/>
</dbReference>
<feature type="binding site" evidence="15">
    <location>
        <position position="195"/>
    </location>
    <ligand>
        <name>NADP(+)</name>
        <dbReference type="ChEBI" id="CHEBI:58349"/>
    </ligand>
</feature>
<dbReference type="PIRSF" id="PIRSF006769">
    <property type="entry name" value="RibD"/>
    <property type="match status" value="1"/>
</dbReference>
<dbReference type="Pfam" id="PF00383">
    <property type="entry name" value="dCMP_cyt_deam_1"/>
    <property type="match status" value="1"/>
</dbReference>
<evidence type="ECO:0000256" key="16">
    <source>
        <dbReference type="PIRSR" id="PIRSR006769-3"/>
    </source>
</evidence>
<dbReference type="PROSITE" id="PS51747">
    <property type="entry name" value="CYT_DCMP_DEAMINASES_2"/>
    <property type="match status" value="1"/>
</dbReference>
<feature type="binding site" evidence="15">
    <location>
        <position position="306"/>
    </location>
    <ligand>
        <name>substrate</name>
    </ligand>
</feature>
<comment type="similarity">
    <text evidence="5 13">In the C-terminal section; belongs to the HTP reductase family.</text>
</comment>
<gene>
    <name evidence="18" type="ORF">NB231_10103</name>
</gene>
<feature type="binding site" evidence="15">
    <location>
        <position position="211"/>
    </location>
    <ligand>
        <name>NADP(+)</name>
        <dbReference type="ChEBI" id="CHEBI:58349"/>
    </ligand>
</feature>
<organism evidence="18 19">
    <name type="scientific">Nitrococcus mobilis Nb-231</name>
    <dbReference type="NCBI Taxonomy" id="314278"/>
    <lineage>
        <taxon>Bacteria</taxon>
        <taxon>Pseudomonadati</taxon>
        <taxon>Pseudomonadota</taxon>
        <taxon>Gammaproteobacteria</taxon>
        <taxon>Chromatiales</taxon>
        <taxon>Ectothiorhodospiraceae</taxon>
        <taxon>Nitrococcus</taxon>
    </lineage>
</organism>
<feature type="binding site" evidence="15">
    <location>
        <position position="207"/>
    </location>
    <ligand>
        <name>NADP(+)</name>
        <dbReference type="ChEBI" id="CHEBI:58349"/>
    </ligand>
</feature>
<feature type="binding site" evidence="15">
    <location>
        <position position="215"/>
    </location>
    <ligand>
        <name>substrate</name>
    </ligand>
</feature>
<evidence type="ECO:0000256" key="12">
    <source>
        <dbReference type="ARBA" id="ARBA00023268"/>
    </source>
</evidence>
<evidence type="ECO:0000256" key="7">
    <source>
        <dbReference type="ARBA" id="ARBA00022723"/>
    </source>
</evidence>
<evidence type="ECO:0000256" key="5">
    <source>
        <dbReference type="ARBA" id="ARBA00007417"/>
    </source>
</evidence>
<dbReference type="GO" id="GO:0008703">
    <property type="term" value="F:5-amino-6-(5-phosphoribosylamino)uracil reductase activity"/>
    <property type="evidence" value="ECO:0007669"/>
    <property type="project" value="UniProtKB-EC"/>
</dbReference>
<evidence type="ECO:0000256" key="15">
    <source>
        <dbReference type="PIRSR" id="PIRSR006769-2"/>
    </source>
</evidence>
<dbReference type="InterPro" id="IPR016193">
    <property type="entry name" value="Cytidine_deaminase-like"/>
</dbReference>
<dbReference type="InterPro" id="IPR016192">
    <property type="entry name" value="APOBEC/CMP_deaminase_Zn-bd"/>
</dbReference>
<dbReference type="Pfam" id="PF01872">
    <property type="entry name" value="RibD_C"/>
    <property type="match status" value="1"/>
</dbReference>
<feature type="domain" description="CMP/dCMP-type deaminase" evidence="17">
    <location>
        <begin position="12"/>
        <end position="134"/>
    </location>
</feature>
<evidence type="ECO:0000256" key="8">
    <source>
        <dbReference type="ARBA" id="ARBA00022801"/>
    </source>
</evidence>
<dbReference type="InterPro" id="IPR002734">
    <property type="entry name" value="RibDG_C"/>
</dbReference>
<dbReference type="RefSeq" id="WP_005002153.1">
    <property type="nucleotide sequence ID" value="NZ_CH672427.1"/>
</dbReference>
<feature type="binding site" evidence="15">
    <location>
        <position position="181"/>
    </location>
    <ligand>
        <name>NADP(+)</name>
        <dbReference type="ChEBI" id="CHEBI:58349"/>
    </ligand>
</feature>
<evidence type="ECO:0000256" key="10">
    <source>
        <dbReference type="ARBA" id="ARBA00022857"/>
    </source>
</evidence>
<keyword evidence="7 13" id="KW-0479">Metal-binding</keyword>
<evidence type="ECO:0000256" key="4">
    <source>
        <dbReference type="ARBA" id="ARBA00005259"/>
    </source>
</evidence>
<dbReference type="Gene3D" id="3.40.430.10">
    <property type="entry name" value="Dihydrofolate Reductase, subunit A"/>
    <property type="match status" value="1"/>
</dbReference>
<evidence type="ECO:0000256" key="2">
    <source>
        <dbReference type="ARBA" id="ARBA00004882"/>
    </source>
</evidence>
<evidence type="ECO:0000313" key="18">
    <source>
        <dbReference type="EMBL" id="EAR22797.1"/>
    </source>
</evidence>
<keyword evidence="8 13" id="KW-0378">Hydrolase</keyword>
<evidence type="ECO:0000313" key="19">
    <source>
        <dbReference type="Proteomes" id="UP000003374"/>
    </source>
</evidence>
<comment type="function">
    <text evidence="1 13">Converts 2,5-diamino-6-(ribosylamino)-4(3h)-pyrimidinone 5'-phosphate into 5-amino-6-(ribosylamino)-2,4(1h,3h)-pyrimidinedione 5'-phosphate.</text>
</comment>
<dbReference type="InterPro" id="IPR004794">
    <property type="entry name" value="Eubact_RibD"/>
</dbReference>
<dbReference type="AlphaFoldDB" id="A4BNJ8"/>
<evidence type="ECO:0000256" key="3">
    <source>
        <dbReference type="ARBA" id="ARBA00004910"/>
    </source>
</evidence>
<dbReference type="EC" id="3.5.4.26" evidence="13"/>
<dbReference type="PANTHER" id="PTHR38011">
    <property type="entry name" value="DIHYDROFOLATE REDUCTASE FAMILY PROTEIN (AFU_ORTHOLOGUE AFUA_8G06820)"/>
    <property type="match status" value="1"/>
</dbReference>
<keyword evidence="11 13" id="KW-0560">Oxidoreductase</keyword>
<feature type="binding site" evidence="15">
    <location>
        <position position="218"/>
    </location>
    <ligand>
        <name>substrate</name>
    </ligand>
</feature>
<evidence type="ECO:0000256" key="11">
    <source>
        <dbReference type="ARBA" id="ARBA00023002"/>
    </source>
</evidence>
<dbReference type="Gene3D" id="3.40.140.10">
    <property type="entry name" value="Cytidine Deaminase, domain 2"/>
    <property type="match status" value="1"/>
</dbReference>
<evidence type="ECO:0000259" key="17">
    <source>
        <dbReference type="PROSITE" id="PS51747"/>
    </source>
</evidence>
<comment type="similarity">
    <text evidence="4 13">In the N-terminal section; belongs to the cytidine and deoxycytidylate deaminase family.</text>
</comment>
<keyword evidence="19" id="KW-1185">Reference proteome</keyword>
<reference evidence="18 19" key="1">
    <citation type="submission" date="2006-02" db="EMBL/GenBank/DDBJ databases">
        <authorList>
            <person name="Waterbury J."/>
            <person name="Ferriera S."/>
            <person name="Johnson J."/>
            <person name="Kravitz S."/>
            <person name="Halpern A."/>
            <person name="Remington K."/>
            <person name="Beeson K."/>
            <person name="Tran B."/>
            <person name="Rogers Y.-H."/>
            <person name="Friedman R."/>
            <person name="Venter J.C."/>
        </authorList>
    </citation>
    <scope>NUCLEOTIDE SEQUENCE [LARGE SCALE GENOMIC DNA]</scope>
    <source>
        <strain evidence="18 19">Nb-231</strain>
    </source>
</reference>
<keyword evidence="10 13" id="KW-0521">NADP</keyword>
<dbReference type="eggNOG" id="COG1985">
    <property type="taxonomic scope" value="Bacteria"/>
</dbReference>
<dbReference type="PANTHER" id="PTHR38011:SF7">
    <property type="entry name" value="2,5-DIAMINO-6-RIBOSYLAMINO-4(3H)-PYRIMIDINONE 5'-PHOSPHATE REDUCTASE"/>
    <property type="match status" value="1"/>
</dbReference>
<feature type="binding site" evidence="16">
    <location>
        <position position="95"/>
    </location>
    <ligand>
        <name>Zn(2+)</name>
        <dbReference type="ChEBI" id="CHEBI:29105"/>
        <note>catalytic</note>
    </ligand>
</feature>
<dbReference type="GO" id="GO:0008270">
    <property type="term" value="F:zinc ion binding"/>
    <property type="evidence" value="ECO:0007669"/>
    <property type="project" value="InterPro"/>
</dbReference>
<comment type="pathway">
    <text evidence="3 13">Cofactor biosynthesis; riboflavin biosynthesis; 5-amino-6-(D-ribitylamino)uracil from GTP: step 3/4.</text>
</comment>
<keyword evidence="12" id="KW-0511">Multifunctional enzyme</keyword>
<sequence>MRRRDEVTDFTAADRQYMAHALRLAKRGLFSTGPNPRVGCVIVRNGQLVGEGWHRRAGEPHAEINALAAAGQAARGAILYVTLEPCCHHGRTPPCTTALLSAGITRVIAACKDPNPRVAGQGLEQLTAAGITTRHGLMAEQAQTLNPGFFKRMRTGLPYVRCKLAMSLDGRTAMASGESRWITAAAARGDVHRLRARSDGLLTGHGTVLADDPQLTARDVDTSWDLVQPCRLVLDSRLRIPKQARMLQEPGKVAVLYAHHDRRRAQDLTAAGAELWPIEPDSDGRVELRQALTAIGNAEINELLVEAGPTLSGALLQADLIDELVVYIAPHLMGDEARPLLRLPGLVRMAERIPITITDMRALGPDLRLTARLEKG</sequence>
<feature type="binding site" evidence="15">
    <location>
        <begin position="308"/>
        <end position="314"/>
    </location>
    <ligand>
        <name>NADP(+)</name>
        <dbReference type="ChEBI" id="CHEBI:58349"/>
    </ligand>
</feature>
<evidence type="ECO:0000256" key="6">
    <source>
        <dbReference type="ARBA" id="ARBA00022619"/>
    </source>
</evidence>
<dbReference type="UniPathway" id="UPA00275">
    <property type="reaction ID" value="UER00401"/>
</dbReference>